<evidence type="ECO:0000256" key="2">
    <source>
        <dbReference type="ARBA" id="ARBA00023242"/>
    </source>
</evidence>
<dbReference type="Pfam" id="PF11951">
    <property type="entry name" value="Fungal_trans_2"/>
    <property type="match status" value="1"/>
</dbReference>
<sequence length="755" mass="85048">MSGYYPPNANIPPQYYSVNPNGLANANLHSVPPMMAPDNPYAHGLPESPVYHAMPGHFPPYVEPHRQQQQPYMGRYQDVSGGMDPSQDANARARRRPGPGEHVKHRRTRSGCFTCRQRRVKCDEAHPVCERCRKGNRECIYPEAQSTQKTGRSGSKSGKSSAESGEGSSPEDHNDDAKERLPPIADDDEEEYEEDDIEVEEKGRGAREASNTPGLTLDRSPSPSTESSLKTPSLSSRPPINRKMSHPTTKSGAAVKPSQRKDIQFYLDYFKNHMSAHHYSLKRDTSKFFKTDYLNHAMRYPPLLFAVVGYAAYFHTLTQPNARMHTFLQYYDESISRLRANMMKTKKQGLSTLLTILQLAAIEEMLGDWVNLMGHQKAANQMLTQLYTPRTITESPFLLKVILWYSRFDLFVGLQSGGEAILSRDWYVAVHEHFQKESATHPDHLGLRYDERFAYSRLVAKDSSDFFFKKGKGLISDADFVEELPKLGEKVLALETSIDPMLLDPNHKVHSLSGSPEPDSVVNAFEPDLLFSGSRWTTNYLKLDMWGIIFMFSLSSAMALQKPFDPEIYKRALRSAQLFEAIRNYPEAPPGSIIEAQASFAIATLFLPKDPKTVTWCRKTLAKVESAGYIYSDVLRNRFLGGWGLPTSDWWLPNDEGCPPIIRSIKDFIQERTTAPKDEVSENLREMRGIFGTLTISDSPPDDNSSNTTEETVGLGPVSTNTDDMLYYTGSPPDYEYGYDPRFSGKDAQSSGQFS</sequence>
<dbReference type="InterPro" id="IPR001138">
    <property type="entry name" value="Zn2Cys6_DnaBD"/>
</dbReference>
<evidence type="ECO:0000313" key="6">
    <source>
        <dbReference type="Proteomes" id="UP000756921"/>
    </source>
</evidence>
<reference evidence="5" key="1">
    <citation type="journal article" date="2020" name="Mol. Plant Microbe Interact.">
        <title>Genome Sequence of the Biocontrol Agent Coniothyrium minitans strain Conio (IMI 134523).</title>
        <authorList>
            <person name="Patel D."/>
            <person name="Shittu T.A."/>
            <person name="Baroncelli R."/>
            <person name="Muthumeenakshi S."/>
            <person name="Osborne T.H."/>
            <person name="Janganan T.K."/>
            <person name="Sreenivasaprasad S."/>
        </authorList>
    </citation>
    <scope>NUCLEOTIDE SEQUENCE</scope>
    <source>
        <strain evidence="5">Conio</strain>
    </source>
</reference>
<feature type="compositionally biased region" description="Basic and acidic residues" evidence="3">
    <location>
        <begin position="170"/>
        <end position="181"/>
    </location>
</feature>
<dbReference type="PROSITE" id="PS50048">
    <property type="entry name" value="ZN2_CY6_FUNGAL_2"/>
    <property type="match status" value="1"/>
</dbReference>
<evidence type="ECO:0000259" key="4">
    <source>
        <dbReference type="PROSITE" id="PS50048"/>
    </source>
</evidence>
<accession>A0A9P6KQM4</accession>
<comment type="subcellular location">
    <subcellularLocation>
        <location evidence="1">Nucleus</location>
    </subcellularLocation>
</comment>
<dbReference type="CDD" id="cd00067">
    <property type="entry name" value="GAL4"/>
    <property type="match status" value="1"/>
</dbReference>
<protein>
    <submittedName>
        <fullName evidence="5">C6 finger domain-containing protein</fullName>
    </submittedName>
</protein>
<dbReference type="EMBL" id="WJXW01000007">
    <property type="protein sequence ID" value="KAF9734709.1"/>
    <property type="molecule type" value="Genomic_DNA"/>
</dbReference>
<dbReference type="PROSITE" id="PS00463">
    <property type="entry name" value="ZN2_CY6_FUNGAL_1"/>
    <property type="match status" value="1"/>
</dbReference>
<feature type="compositionally biased region" description="Polar residues" evidence="3">
    <location>
        <begin position="209"/>
        <end position="238"/>
    </location>
</feature>
<dbReference type="InterPro" id="IPR036864">
    <property type="entry name" value="Zn2-C6_fun-type_DNA-bd_sf"/>
</dbReference>
<dbReference type="GO" id="GO:0008270">
    <property type="term" value="F:zinc ion binding"/>
    <property type="evidence" value="ECO:0007669"/>
    <property type="project" value="InterPro"/>
</dbReference>
<dbReference type="GO" id="GO:0045944">
    <property type="term" value="P:positive regulation of transcription by RNA polymerase II"/>
    <property type="evidence" value="ECO:0007669"/>
    <property type="project" value="TreeGrafter"/>
</dbReference>
<organism evidence="5 6">
    <name type="scientific">Paraphaeosphaeria minitans</name>
    <dbReference type="NCBI Taxonomy" id="565426"/>
    <lineage>
        <taxon>Eukaryota</taxon>
        <taxon>Fungi</taxon>
        <taxon>Dikarya</taxon>
        <taxon>Ascomycota</taxon>
        <taxon>Pezizomycotina</taxon>
        <taxon>Dothideomycetes</taxon>
        <taxon>Pleosporomycetidae</taxon>
        <taxon>Pleosporales</taxon>
        <taxon>Massarineae</taxon>
        <taxon>Didymosphaeriaceae</taxon>
        <taxon>Paraphaeosphaeria</taxon>
    </lineage>
</organism>
<feature type="compositionally biased region" description="Low complexity" evidence="3">
    <location>
        <begin position="697"/>
        <end position="707"/>
    </location>
</feature>
<gene>
    <name evidence="5" type="ORF">PMIN01_07612</name>
</gene>
<keyword evidence="6" id="KW-1185">Reference proteome</keyword>
<evidence type="ECO:0000313" key="5">
    <source>
        <dbReference type="EMBL" id="KAF9734709.1"/>
    </source>
</evidence>
<dbReference type="GO" id="GO:0000981">
    <property type="term" value="F:DNA-binding transcription factor activity, RNA polymerase II-specific"/>
    <property type="evidence" value="ECO:0007669"/>
    <property type="project" value="InterPro"/>
</dbReference>
<dbReference type="GO" id="GO:0005634">
    <property type="term" value="C:nucleus"/>
    <property type="evidence" value="ECO:0007669"/>
    <property type="project" value="UniProtKB-SubCell"/>
</dbReference>
<name>A0A9P6KQM4_9PLEO</name>
<feature type="compositionally biased region" description="Basic residues" evidence="3">
    <location>
        <begin position="92"/>
        <end position="108"/>
    </location>
</feature>
<feature type="compositionally biased region" description="Acidic residues" evidence="3">
    <location>
        <begin position="185"/>
        <end position="199"/>
    </location>
</feature>
<feature type="compositionally biased region" description="Low complexity" evidence="3">
    <location>
        <begin position="153"/>
        <end position="168"/>
    </location>
</feature>
<dbReference type="SMART" id="SM00066">
    <property type="entry name" value="GAL4"/>
    <property type="match status" value="1"/>
</dbReference>
<evidence type="ECO:0000256" key="3">
    <source>
        <dbReference type="SAM" id="MobiDB-lite"/>
    </source>
</evidence>
<dbReference type="Pfam" id="PF00172">
    <property type="entry name" value="Zn_clus"/>
    <property type="match status" value="1"/>
</dbReference>
<dbReference type="Gene3D" id="4.10.240.10">
    <property type="entry name" value="Zn(2)-C6 fungal-type DNA-binding domain"/>
    <property type="match status" value="1"/>
</dbReference>
<comment type="caution">
    <text evidence="5">The sequence shown here is derived from an EMBL/GenBank/DDBJ whole genome shotgun (WGS) entry which is preliminary data.</text>
</comment>
<dbReference type="Proteomes" id="UP000756921">
    <property type="component" value="Unassembled WGS sequence"/>
</dbReference>
<keyword evidence="2" id="KW-0539">Nucleus</keyword>
<feature type="domain" description="Zn(2)-C6 fungal-type" evidence="4">
    <location>
        <begin position="111"/>
        <end position="141"/>
    </location>
</feature>
<evidence type="ECO:0000256" key="1">
    <source>
        <dbReference type="ARBA" id="ARBA00004123"/>
    </source>
</evidence>
<dbReference type="OrthoDB" id="5278208at2759"/>
<feature type="region of interest" description="Disordered" evidence="3">
    <location>
        <begin position="144"/>
        <end position="257"/>
    </location>
</feature>
<feature type="region of interest" description="Disordered" evidence="3">
    <location>
        <begin position="79"/>
        <end position="108"/>
    </location>
</feature>
<dbReference type="PANTHER" id="PTHR37534:SF10">
    <property type="entry name" value="ZN(II)2CYS6 TRANSCRIPTION FACTOR (EUROFUNG)"/>
    <property type="match status" value="1"/>
</dbReference>
<dbReference type="AlphaFoldDB" id="A0A9P6KQM4"/>
<feature type="region of interest" description="Disordered" evidence="3">
    <location>
        <begin position="693"/>
        <end position="733"/>
    </location>
</feature>
<dbReference type="PANTHER" id="PTHR37534">
    <property type="entry name" value="TRANSCRIPTIONAL ACTIVATOR PROTEIN UGA3"/>
    <property type="match status" value="1"/>
</dbReference>
<dbReference type="SUPFAM" id="SSF57701">
    <property type="entry name" value="Zn2/Cys6 DNA-binding domain"/>
    <property type="match status" value="1"/>
</dbReference>
<proteinExistence type="predicted"/>
<dbReference type="InterPro" id="IPR021858">
    <property type="entry name" value="Fun_TF"/>
</dbReference>
<dbReference type="GO" id="GO:0000976">
    <property type="term" value="F:transcription cis-regulatory region binding"/>
    <property type="evidence" value="ECO:0007669"/>
    <property type="project" value="TreeGrafter"/>
</dbReference>